<reference evidence="13" key="2">
    <citation type="journal article" date="2019" name="IMA Fungus">
        <title>Genome sequencing and comparison of five Tilletia species to identify candidate genes for the detection of regulated species infecting wheat.</title>
        <authorList>
            <person name="Nguyen H.D.T."/>
            <person name="Sultana T."/>
            <person name="Kesanakurti P."/>
            <person name="Hambleton S."/>
        </authorList>
    </citation>
    <scope>NUCLEOTIDE SEQUENCE</scope>
    <source>
        <strain evidence="13">DAOMC 236416</strain>
    </source>
</reference>
<evidence type="ECO:0000256" key="11">
    <source>
        <dbReference type="SAM" id="MobiDB-lite"/>
    </source>
</evidence>
<dbReference type="CDD" id="cd07718">
    <property type="entry name" value="RNaseZ_ELAC1_ELAC2-C-term-like_MBL-fold"/>
    <property type="match status" value="1"/>
</dbReference>
<keyword evidence="5" id="KW-0819">tRNA processing</keyword>
<feature type="region of interest" description="Disordered" evidence="11">
    <location>
        <begin position="116"/>
        <end position="182"/>
    </location>
</feature>
<dbReference type="GO" id="GO:0046872">
    <property type="term" value="F:metal ion binding"/>
    <property type="evidence" value="ECO:0007669"/>
    <property type="project" value="UniProtKB-KW"/>
</dbReference>
<dbReference type="GO" id="GO:0042781">
    <property type="term" value="F:3'-tRNA processing endoribonuclease activity"/>
    <property type="evidence" value="ECO:0007669"/>
    <property type="project" value="UniProtKB-EC"/>
</dbReference>
<reference evidence="13" key="1">
    <citation type="submission" date="2016-04" db="EMBL/GenBank/DDBJ databases">
        <authorList>
            <person name="Nguyen H.D."/>
            <person name="Samba Siva P."/>
            <person name="Cullis J."/>
            <person name="Levesque C.A."/>
            <person name="Hambleton S."/>
        </authorList>
    </citation>
    <scope>NUCLEOTIDE SEQUENCE</scope>
    <source>
        <strain evidence="13">DAOMC 236416</strain>
    </source>
</reference>
<dbReference type="PANTHER" id="PTHR12553">
    <property type="entry name" value="ZINC PHOSPHODIESTERASE ELAC PROTEIN 2"/>
    <property type="match status" value="1"/>
</dbReference>
<dbReference type="EMBL" id="LWDF02000486">
    <property type="protein sequence ID" value="KAE8246406.1"/>
    <property type="molecule type" value="Genomic_DNA"/>
</dbReference>
<evidence type="ECO:0000256" key="3">
    <source>
        <dbReference type="ARBA" id="ARBA00007823"/>
    </source>
</evidence>
<dbReference type="EC" id="3.1.26.11" evidence="4"/>
<proteinExistence type="inferred from homology"/>
<evidence type="ECO:0000256" key="6">
    <source>
        <dbReference type="ARBA" id="ARBA00022722"/>
    </source>
</evidence>
<dbReference type="PANTHER" id="PTHR12553:SF49">
    <property type="entry name" value="ZINC PHOSPHODIESTERASE ELAC PROTEIN 2"/>
    <property type="match status" value="1"/>
</dbReference>
<feature type="region of interest" description="Disordered" evidence="11">
    <location>
        <begin position="1068"/>
        <end position="1096"/>
    </location>
</feature>
<feature type="compositionally biased region" description="Low complexity" evidence="11">
    <location>
        <begin position="1248"/>
        <end position="1258"/>
    </location>
</feature>
<feature type="region of interest" description="Disordered" evidence="11">
    <location>
        <begin position="735"/>
        <end position="754"/>
    </location>
</feature>
<comment type="caution">
    <text evidence="13">The sequence shown here is derived from an EMBL/GenBank/DDBJ whole genome shotgun (WGS) entry which is preliminary data.</text>
</comment>
<name>A0A177T9T4_9BASI</name>
<feature type="region of interest" description="Disordered" evidence="11">
    <location>
        <begin position="1311"/>
        <end position="1332"/>
    </location>
</feature>
<dbReference type="Pfam" id="PF13691">
    <property type="entry name" value="Lactamase_B_4"/>
    <property type="match status" value="1"/>
</dbReference>
<sequence length="1332" mass="146612">MVSNLRILSTPSSDTPSQCFPVVILHFDKARYVFNCPEGTVRSFGQHRIPYGAVRTTFLASTSSAASGGLPGMLFTLSDAGHRRLLIHGPIGLKYLIATMRTYVRRHNCQLDVVEVDPRPQSLPNDDGPAVDLKGKRPESPLQNGADVKGKRPESPQNSTSPSRDPPASSSRTEDEQAPQPIYSDEYVDVFALQMRSQWYTVPPVPPNNDTRNSGTTSELPQSDRQASATPGQQTEEQGNGSSKRAKLSHQTSSTANPPLFAENRFIPATMTPGSPQAQEWVSGIIRGMFFDALSSSRTVRFDKVPFFAWTKSLCAPPIGPSMIKMPNSDSPPDNITFTSQPAPPLLLSYVLQGKEQRGKFDPEVASVGHGVNPGYLFSVLASGKTAHIDRPKQWSEWPEGMRKAWIASQSKKRNANSANQNKKKNAKPAKEGSSPYNFDSVELEKVAVHSQDVVGPPRPGPVFVLLHVPSHSYVASLFTPANLQQLAPIFNRQADASTHNQPAIVIVHTAPPPVLKTDVYLSFISKFDPPAAENAPDVTHIVINEAFCADKLAFPSANLLHLRCSQLDEEIFQVPDYELEGSLGLDYLFDRQEEGRENWPAAWRNRTNIGFADMEIPLYPRPPGSKPHRNDHGAPDWNFYVGPRKEAQTEADREAARRTAAFGVPQDLGDAETSEANSGKIRLASFLAPPQKEPSQKAGLTEIEKKRQQAQQLKETAWQNFQSLASTIREELRTEKETQGDHMHSDTQRRRLSTEGKGVVITPLGTGSAMPSKYRNVSSTLIQLPRPPGVKDSEPAPCILLDAGEGTYGQLRRKFGPKGVEQILLGLKLLFISHVHADHHVGVTRLLIERRKLAHAARHPLFIMANHLVRSYLEEYNMCEPLGLADSSLGLAEWQEENAPNVRFGCSLTDYFQDPVSNLADVRKTNLAYLMQMEDLCGPKHVSRGEEGFQAWLAELSSRRWRVIEKHEQREVDLSVLPEPLLPGQSHRVLDAQDVKILAKQELPPAKELATKDVWWTALKVLPPRLATSVMWRALMESLNLESCETVLVDHGSNYCYGLVLRQKANPSNLPKKTKTRRGRRSVSPESPPRGFSVAYSGDTRPCEAMVEASKDVTVMIHEATIQDGREEMAYAKGHSTFAQAIDIGRRSGAACTLLTHFSQRYPKLPRLTRRWQGQSGGGPNMKVGSDETDVFGKDAGGIVESEFPEEEEDDDDDDAILNAMNQAEQSGIIKMKETPATTKQGGGGQAASSSSASASAPTLSDSKDAEVENSGMIIATAFDLASMAVPDMWKMERYVPALELLFDADEEDNAGDESMVANDGTAQVDSAHLD</sequence>
<dbReference type="Proteomes" id="UP000077521">
    <property type="component" value="Unassembled WGS sequence"/>
</dbReference>
<comment type="cofactor">
    <cofactor evidence="2">
        <name>Zn(2+)</name>
        <dbReference type="ChEBI" id="CHEBI:29105"/>
    </cofactor>
</comment>
<comment type="catalytic activity">
    <reaction evidence="1">
        <text>Endonucleolytic cleavage of RNA, removing extra 3' nucleotides from tRNA precursor, generating 3' termini of tRNAs. A 3'-hydroxy group is left at the tRNA terminus and a 5'-phosphoryl group is left at the trailer molecule.</text>
        <dbReference type="EC" id="3.1.26.11"/>
    </reaction>
</comment>
<organism evidence="13 14">
    <name type="scientific">Tilletia indica</name>
    <dbReference type="NCBI Taxonomy" id="43049"/>
    <lineage>
        <taxon>Eukaryota</taxon>
        <taxon>Fungi</taxon>
        <taxon>Dikarya</taxon>
        <taxon>Basidiomycota</taxon>
        <taxon>Ustilaginomycotina</taxon>
        <taxon>Exobasidiomycetes</taxon>
        <taxon>Tilletiales</taxon>
        <taxon>Tilletiaceae</taxon>
        <taxon>Tilletia</taxon>
    </lineage>
</organism>
<protein>
    <recommendedName>
        <fullName evidence="4">ribonuclease Z</fullName>
        <ecNumber evidence="4">3.1.26.11</ecNumber>
    </recommendedName>
</protein>
<feature type="region of interest" description="Disordered" evidence="11">
    <location>
        <begin position="1171"/>
        <end position="1195"/>
    </location>
</feature>
<feature type="domain" description="tRNase Z endonuclease" evidence="12">
    <location>
        <begin position="7"/>
        <end position="64"/>
    </location>
</feature>
<dbReference type="GO" id="GO:1990180">
    <property type="term" value="P:mitochondrial tRNA 3'-end processing"/>
    <property type="evidence" value="ECO:0007669"/>
    <property type="project" value="TreeGrafter"/>
</dbReference>
<evidence type="ECO:0000313" key="14">
    <source>
        <dbReference type="Proteomes" id="UP000077521"/>
    </source>
</evidence>
<dbReference type="Gene3D" id="3.60.15.10">
    <property type="entry name" value="Ribonuclease Z/Hydroxyacylglutathione hydrolase-like"/>
    <property type="match status" value="2"/>
</dbReference>
<dbReference type="InterPro" id="IPR036866">
    <property type="entry name" value="RibonucZ/Hydroxyglut_hydro"/>
</dbReference>
<keyword evidence="14" id="KW-1185">Reference proteome</keyword>
<feature type="compositionally biased region" description="Polar residues" evidence="11">
    <location>
        <begin position="208"/>
        <end position="257"/>
    </location>
</feature>
<evidence type="ECO:0000256" key="7">
    <source>
        <dbReference type="ARBA" id="ARBA00022723"/>
    </source>
</evidence>
<keyword evidence="6" id="KW-0540">Nuclease</keyword>
<evidence type="ECO:0000256" key="1">
    <source>
        <dbReference type="ARBA" id="ARBA00000402"/>
    </source>
</evidence>
<keyword evidence="8" id="KW-0255">Endonuclease</keyword>
<evidence type="ECO:0000256" key="2">
    <source>
        <dbReference type="ARBA" id="ARBA00001947"/>
    </source>
</evidence>
<evidence type="ECO:0000259" key="12">
    <source>
        <dbReference type="Pfam" id="PF13691"/>
    </source>
</evidence>
<dbReference type="InterPro" id="IPR027794">
    <property type="entry name" value="tRNase_Z_dom"/>
</dbReference>
<evidence type="ECO:0000256" key="4">
    <source>
        <dbReference type="ARBA" id="ARBA00012477"/>
    </source>
</evidence>
<dbReference type="SUPFAM" id="SSF56281">
    <property type="entry name" value="Metallo-hydrolase/oxidoreductase"/>
    <property type="match status" value="1"/>
</dbReference>
<keyword evidence="10" id="KW-0862">Zinc</keyword>
<evidence type="ECO:0000256" key="9">
    <source>
        <dbReference type="ARBA" id="ARBA00022801"/>
    </source>
</evidence>
<evidence type="ECO:0000313" key="13">
    <source>
        <dbReference type="EMBL" id="KAE8246406.1"/>
    </source>
</evidence>
<keyword evidence="9" id="KW-0378">Hydrolase</keyword>
<keyword evidence="7" id="KW-0479">Metal-binding</keyword>
<evidence type="ECO:0000256" key="5">
    <source>
        <dbReference type="ARBA" id="ARBA00022694"/>
    </source>
</evidence>
<comment type="similarity">
    <text evidence="3">Belongs to the RNase Z family.</text>
</comment>
<feature type="region of interest" description="Disordered" evidence="11">
    <location>
        <begin position="201"/>
        <end position="260"/>
    </location>
</feature>
<dbReference type="GO" id="GO:0005739">
    <property type="term" value="C:mitochondrion"/>
    <property type="evidence" value="ECO:0007669"/>
    <property type="project" value="TreeGrafter"/>
</dbReference>
<accession>A0A177T9T4</accession>
<evidence type="ECO:0000256" key="8">
    <source>
        <dbReference type="ARBA" id="ARBA00022759"/>
    </source>
</evidence>
<dbReference type="InterPro" id="IPR047151">
    <property type="entry name" value="RNZ2-like"/>
</dbReference>
<feature type="region of interest" description="Disordered" evidence="11">
    <location>
        <begin position="1237"/>
        <end position="1266"/>
    </location>
</feature>
<gene>
    <name evidence="13" type="ORF">A4X13_0g5807</name>
</gene>
<feature type="compositionally biased region" description="Basic residues" evidence="11">
    <location>
        <begin position="1073"/>
        <end position="1082"/>
    </location>
</feature>
<feature type="compositionally biased region" description="Low complexity" evidence="11">
    <location>
        <begin position="159"/>
        <end position="171"/>
    </location>
</feature>
<feature type="region of interest" description="Disordered" evidence="11">
    <location>
        <begin position="409"/>
        <end position="436"/>
    </location>
</feature>
<evidence type="ECO:0000256" key="10">
    <source>
        <dbReference type="ARBA" id="ARBA00022833"/>
    </source>
</evidence>